<feature type="non-terminal residue" evidence="1">
    <location>
        <position position="126"/>
    </location>
</feature>
<accession>A0A0L8HRW4</accession>
<reference evidence="1" key="1">
    <citation type="submission" date="2015-07" db="EMBL/GenBank/DDBJ databases">
        <title>MeaNS - Measles Nucleotide Surveillance Program.</title>
        <authorList>
            <person name="Tran T."/>
            <person name="Druce J."/>
        </authorList>
    </citation>
    <scope>NUCLEOTIDE SEQUENCE</scope>
    <source>
        <strain evidence="1">UCB-OBI-ISO-001</strain>
        <tissue evidence="1">Gonad</tissue>
    </source>
</reference>
<proteinExistence type="predicted"/>
<dbReference type="EMBL" id="KQ417519">
    <property type="protein sequence ID" value="KOF91485.1"/>
    <property type="molecule type" value="Genomic_DNA"/>
</dbReference>
<protein>
    <submittedName>
        <fullName evidence="1">Uncharacterized protein</fullName>
    </submittedName>
</protein>
<dbReference type="STRING" id="37653.A0A0L8HRW4"/>
<name>A0A0L8HRW4_OCTBM</name>
<dbReference type="AlphaFoldDB" id="A0A0L8HRW4"/>
<sequence length="126" mass="14886">MPSTSSLSRNIRRWRQKEEKFLFIPRSRISNVIPVEFTCLQNKVRFLPNDCWVEDENRILIFGTTAGLHDLEIHKNCLCYGAFKVCPEIYYQLYTLHVNIGHACIPRIYGLLPNKTLDTYNRFFSK</sequence>
<evidence type="ECO:0000313" key="1">
    <source>
        <dbReference type="EMBL" id="KOF91485.1"/>
    </source>
</evidence>
<gene>
    <name evidence="1" type="ORF">OCBIM_22008669mg</name>
</gene>
<organism evidence="1">
    <name type="scientific">Octopus bimaculoides</name>
    <name type="common">California two-spotted octopus</name>
    <dbReference type="NCBI Taxonomy" id="37653"/>
    <lineage>
        <taxon>Eukaryota</taxon>
        <taxon>Metazoa</taxon>
        <taxon>Spiralia</taxon>
        <taxon>Lophotrochozoa</taxon>
        <taxon>Mollusca</taxon>
        <taxon>Cephalopoda</taxon>
        <taxon>Coleoidea</taxon>
        <taxon>Octopodiformes</taxon>
        <taxon>Octopoda</taxon>
        <taxon>Incirrata</taxon>
        <taxon>Octopodidae</taxon>
        <taxon>Octopus</taxon>
    </lineage>
</organism>